<dbReference type="GeneID" id="68293618"/>
<name>A0A9P3CNX1_9PEZI</name>
<comment type="caution">
    <text evidence="2">The sequence shown here is derived from an EMBL/GenBank/DDBJ whole genome shotgun (WGS) entry which is preliminary data.</text>
</comment>
<dbReference type="Proteomes" id="UP000825890">
    <property type="component" value="Unassembled WGS sequence"/>
</dbReference>
<sequence length="232" mass="25341">MEGVRRANIHGCNLLQQFVFKTLIVHRGQQDLHDLAHLASRHLQQHTEVAMLHREPAIMSANSSTHAVPQTMRPKDVVAPSTEITATLSPASVWPASRRGATVASIASEVKRDLTGAIAIYGASSDCHHALFCRYLGLAERLRDKVAGNMMTTSGSLECVAETLAAAATKLNAAEVAHGYPISALDEGGLREVQHDIREAGETVHYVRARIDRLEKAIQRLETANEEQLFQP</sequence>
<keyword evidence="3" id="KW-1185">Reference proteome</keyword>
<dbReference type="AlphaFoldDB" id="A0A9P3CNX1"/>
<evidence type="ECO:0000313" key="2">
    <source>
        <dbReference type="EMBL" id="GIZ44857.1"/>
    </source>
</evidence>
<proteinExistence type="predicted"/>
<gene>
    <name evidence="2" type="ORF">CKM354_000804300</name>
</gene>
<dbReference type="OrthoDB" id="3649044at2759"/>
<feature type="coiled-coil region" evidence="1">
    <location>
        <begin position="204"/>
        <end position="231"/>
    </location>
</feature>
<reference evidence="2 3" key="1">
    <citation type="submission" date="2021-01" db="EMBL/GenBank/DDBJ databases">
        <title>Cercospora kikuchii MAFF 305040 whole genome shotgun sequence.</title>
        <authorList>
            <person name="Kashiwa T."/>
            <person name="Suzuki T."/>
        </authorList>
    </citation>
    <scope>NUCLEOTIDE SEQUENCE [LARGE SCALE GENOMIC DNA]</scope>
    <source>
        <strain evidence="2 3">MAFF 305040</strain>
    </source>
</reference>
<accession>A0A9P3CNX1</accession>
<evidence type="ECO:0000313" key="3">
    <source>
        <dbReference type="Proteomes" id="UP000825890"/>
    </source>
</evidence>
<dbReference type="EMBL" id="BOLY01000005">
    <property type="protein sequence ID" value="GIZ44857.1"/>
    <property type="molecule type" value="Genomic_DNA"/>
</dbReference>
<evidence type="ECO:0000256" key="1">
    <source>
        <dbReference type="SAM" id="Coils"/>
    </source>
</evidence>
<organism evidence="2 3">
    <name type="scientific">Cercospora kikuchii</name>
    <dbReference type="NCBI Taxonomy" id="84275"/>
    <lineage>
        <taxon>Eukaryota</taxon>
        <taxon>Fungi</taxon>
        <taxon>Dikarya</taxon>
        <taxon>Ascomycota</taxon>
        <taxon>Pezizomycotina</taxon>
        <taxon>Dothideomycetes</taxon>
        <taxon>Dothideomycetidae</taxon>
        <taxon>Mycosphaerellales</taxon>
        <taxon>Mycosphaerellaceae</taxon>
        <taxon>Cercospora</taxon>
    </lineage>
</organism>
<protein>
    <submittedName>
        <fullName evidence="2">Uncharacterized protein</fullName>
    </submittedName>
</protein>
<keyword evidence="1" id="KW-0175">Coiled coil</keyword>
<dbReference type="RefSeq" id="XP_044659344.1">
    <property type="nucleotide sequence ID" value="XM_044803409.1"/>
</dbReference>